<comment type="caution">
    <text evidence="4">The sequence shown here is derived from an EMBL/GenBank/DDBJ whole genome shotgun (WGS) entry which is preliminary data.</text>
</comment>
<sequence>MSEVQPTNKTVLVADDDQATRTFLDAAVRRLGHETILVSNGKDAFDQAKKHRPDLILLDILMPDIDGYTDLRLLRLNWRTRDIPVIVISGYADQKAADRCLTAGANFFLPKPATIAQVRAVVNKFLVPVDHEGGGESAG</sequence>
<dbReference type="InterPro" id="IPR050595">
    <property type="entry name" value="Bact_response_regulator"/>
</dbReference>
<evidence type="ECO:0000256" key="1">
    <source>
        <dbReference type="ARBA" id="ARBA00022553"/>
    </source>
</evidence>
<dbReference type="SUPFAM" id="SSF52172">
    <property type="entry name" value="CheY-like"/>
    <property type="match status" value="1"/>
</dbReference>
<proteinExistence type="predicted"/>
<keyword evidence="5" id="KW-1185">Reference proteome</keyword>
<dbReference type="Gene3D" id="3.40.50.2300">
    <property type="match status" value="1"/>
</dbReference>
<accession>A0A8J3GE24</accession>
<dbReference type="Pfam" id="PF00072">
    <property type="entry name" value="Response_reg"/>
    <property type="match status" value="1"/>
</dbReference>
<dbReference type="Proteomes" id="UP000642829">
    <property type="component" value="Unassembled WGS sequence"/>
</dbReference>
<dbReference type="RefSeq" id="WP_189516746.1">
    <property type="nucleotide sequence ID" value="NZ_BMXG01000024.1"/>
</dbReference>
<dbReference type="InterPro" id="IPR001789">
    <property type="entry name" value="Sig_transdc_resp-reg_receiver"/>
</dbReference>
<evidence type="ECO:0000313" key="4">
    <source>
        <dbReference type="EMBL" id="GHC10871.1"/>
    </source>
</evidence>
<keyword evidence="1 2" id="KW-0597">Phosphoprotein</keyword>
<dbReference type="CDD" id="cd17546">
    <property type="entry name" value="REC_hyHK_CKI1_RcsC-like"/>
    <property type="match status" value="1"/>
</dbReference>
<feature type="modified residue" description="4-aspartylphosphate" evidence="2">
    <location>
        <position position="59"/>
    </location>
</feature>
<dbReference type="GO" id="GO:0000160">
    <property type="term" value="P:phosphorelay signal transduction system"/>
    <property type="evidence" value="ECO:0007669"/>
    <property type="project" value="InterPro"/>
</dbReference>
<reference evidence="4" key="2">
    <citation type="submission" date="2020-09" db="EMBL/GenBank/DDBJ databases">
        <authorList>
            <person name="Sun Q."/>
            <person name="Kim S."/>
        </authorList>
    </citation>
    <scope>NUCLEOTIDE SEQUENCE</scope>
    <source>
        <strain evidence="4">KCTC 12870</strain>
    </source>
</reference>
<reference evidence="4" key="1">
    <citation type="journal article" date="2014" name="Int. J. Syst. Evol. Microbiol.">
        <title>Complete genome sequence of Corynebacterium casei LMG S-19264T (=DSM 44701T), isolated from a smear-ripened cheese.</title>
        <authorList>
            <consortium name="US DOE Joint Genome Institute (JGI-PGF)"/>
            <person name="Walter F."/>
            <person name="Albersmeier A."/>
            <person name="Kalinowski J."/>
            <person name="Ruckert C."/>
        </authorList>
    </citation>
    <scope>NUCLEOTIDE SEQUENCE</scope>
    <source>
        <strain evidence="4">KCTC 12870</strain>
    </source>
</reference>
<organism evidence="4 5">
    <name type="scientific">Cerasicoccus arenae</name>
    <dbReference type="NCBI Taxonomy" id="424488"/>
    <lineage>
        <taxon>Bacteria</taxon>
        <taxon>Pseudomonadati</taxon>
        <taxon>Verrucomicrobiota</taxon>
        <taxon>Opitutia</taxon>
        <taxon>Puniceicoccales</taxon>
        <taxon>Cerasicoccaceae</taxon>
        <taxon>Cerasicoccus</taxon>
    </lineage>
</organism>
<name>A0A8J3GE24_9BACT</name>
<dbReference type="PANTHER" id="PTHR44591">
    <property type="entry name" value="STRESS RESPONSE REGULATOR PROTEIN 1"/>
    <property type="match status" value="1"/>
</dbReference>
<evidence type="ECO:0000256" key="2">
    <source>
        <dbReference type="PROSITE-ProRule" id="PRU00169"/>
    </source>
</evidence>
<feature type="domain" description="Response regulatory" evidence="3">
    <location>
        <begin position="10"/>
        <end position="126"/>
    </location>
</feature>
<dbReference type="PANTHER" id="PTHR44591:SF23">
    <property type="entry name" value="CHEY SUBFAMILY"/>
    <property type="match status" value="1"/>
</dbReference>
<dbReference type="SMART" id="SM00448">
    <property type="entry name" value="REC"/>
    <property type="match status" value="1"/>
</dbReference>
<dbReference type="InterPro" id="IPR011006">
    <property type="entry name" value="CheY-like_superfamily"/>
</dbReference>
<gene>
    <name evidence="4" type="ORF">GCM10007047_30290</name>
</gene>
<evidence type="ECO:0000259" key="3">
    <source>
        <dbReference type="PROSITE" id="PS50110"/>
    </source>
</evidence>
<dbReference type="AlphaFoldDB" id="A0A8J3GE24"/>
<protein>
    <recommendedName>
        <fullName evidence="3">Response regulatory domain-containing protein</fullName>
    </recommendedName>
</protein>
<evidence type="ECO:0000313" key="5">
    <source>
        <dbReference type="Proteomes" id="UP000642829"/>
    </source>
</evidence>
<dbReference type="EMBL" id="BMXG01000024">
    <property type="protein sequence ID" value="GHC10871.1"/>
    <property type="molecule type" value="Genomic_DNA"/>
</dbReference>
<dbReference type="PROSITE" id="PS50110">
    <property type="entry name" value="RESPONSE_REGULATORY"/>
    <property type="match status" value="1"/>
</dbReference>